<dbReference type="Proteomes" id="UP000542210">
    <property type="component" value="Unassembled WGS sequence"/>
</dbReference>
<dbReference type="InterPro" id="IPR011050">
    <property type="entry name" value="Pectin_lyase_fold/virulence"/>
</dbReference>
<dbReference type="InterPro" id="IPR006626">
    <property type="entry name" value="PbH1"/>
</dbReference>
<dbReference type="RefSeq" id="WP_184888081.1">
    <property type="nucleotide sequence ID" value="NZ_BOOV01000036.1"/>
</dbReference>
<sequence length="387" mass="40846">MRTNRSARADHGPRFSRTFGRRGWAGFAAVLPAALTLSGQAAAAADPAPTPAAGCGVTLTTSVTLTEDLVCADRALLIGANDITIDLNGHTIRGPGTGTGISADYFRDVSWTNITVKNGKIEGFPTAIYYANVTGGAVTNVQAGGQIRLEAVKDLTISGSYRRCVLGSFHSWHGRVTIDHCTLHGVTRNLESATTVKNSRLISGQLRFNQSDNSTIVDNVLDDYPVSMGTESRGNVFRNNVFKNADIAFETGGAIRPNTIEGNTFKDNSIGITGYLFSENITGNRFIGNRTAGIYLGDYAQGPNTITGNTFTRNGHDPSGLTDRQGNPVRGGIHISPRQPPASLTITGNTGRHNAGYFIYAPPGTATDGGGNKGRPCGPEPSAVTCR</sequence>
<comment type="caution">
    <text evidence="3">The sequence shown here is derived from an EMBL/GenBank/DDBJ whole genome shotgun (WGS) entry which is preliminary data.</text>
</comment>
<accession>A0A7W7DFQ6</accession>
<feature type="signal peptide" evidence="1">
    <location>
        <begin position="1"/>
        <end position="43"/>
    </location>
</feature>
<dbReference type="EMBL" id="JACHND010000001">
    <property type="protein sequence ID" value="MBB4706019.1"/>
    <property type="molecule type" value="Genomic_DNA"/>
</dbReference>
<feature type="chain" id="PRO_5038460411" evidence="1">
    <location>
        <begin position="44"/>
        <end position="387"/>
    </location>
</feature>
<reference evidence="3 4" key="1">
    <citation type="submission" date="2020-08" db="EMBL/GenBank/DDBJ databases">
        <title>Sequencing the genomes of 1000 actinobacteria strains.</title>
        <authorList>
            <person name="Klenk H.-P."/>
        </authorList>
    </citation>
    <scope>NUCLEOTIDE SEQUENCE [LARGE SCALE GENOMIC DNA]</scope>
    <source>
        <strain evidence="3 4">DSM 45784</strain>
    </source>
</reference>
<name>A0A7W7DFQ6_9ACTN</name>
<dbReference type="InterPro" id="IPR007742">
    <property type="entry name" value="NosD_dom"/>
</dbReference>
<protein>
    <submittedName>
        <fullName evidence="3">Parallel beta-helix repeat protein</fullName>
    </submittedName>
</protein>
<dbReference type="Gene3D" id="2.160.20.10">
    <property type="entry name" value="Single-stranded right-handed beta-helix, Pectin lyase-like"/>
    <property type="match status" value="1"/>
</dbReference>
<dbReference type="Pfam" id="PF05048">
    <property type="entry name" value="NosD"/>
    <property type="match status" value="1"/>
</dbReference>
<dbReference type="SMART" id="SM00710">
    <property type="entry name" value="PbH1"/>
    <property type="match status" value="6"/>
</dbReference>
<dbReference type="SUPFAM" id="SSF51126">
    <property type="entry name" value="Pectin lyase-like"/>
    <property type="match status" value="1"/>
</dbReference>
<evidence type="ECO:0000313" key="3">
    <source>
        <dbReference type="EMBL" id="MBB4706019.1"/>
    </source>
</evidence>
<proteinExistence type="predicted"/>
<evidence type="ECO:0000256" key="1">
    <source>
        <dbReference type="SAM" id="SignalP"/>
    </source>
</evidence>
<dbReference type="AlphaFoldDB" id="A0A7W7DFQ6"/>
<keyword evidence="4" id="KW-1185">Reference proteome</keyword>
<gene>
    <name evidence="3" type="ORF">BJ982_007563</name>
</gene>
<dbReference type="InterPro" id="IPR012334">
    <property type="entry name" value="Pectin_lyas_fold"/>
</dbReference>
<organism evidence="3 4">
    <name type="scientific">Sphaerisporangium siamense</name>
    <dbReference type="NCBI Taxonomy" id="795645"/>
    <lineage>
        <taxon>Bacteria</taxon>
        <taxon>Bacillati</taxon>
        <taxon>Actinomycetota</taxon>
        <taxon>Actinomycetes</taxon>
        <taxon>Streptosporangiales</taxon>
        <taxon>Streptosporangiaceae</taxon>
        <taxon>Sphaerisporangium</taxon>
    </lineage>
</organism>
<keyword evidence="1" id="KW-0732">Signal</keyword>
<evidence type="ECO:0000259" key="2">
    <source>
        <dbReference type="Pfam" id="PF05048"/>
    </source>
</evidence>
<evidence type="ECO:0000313" key="4">
    <source>
        <dbReference type="Proteomes" id="UP000542210"/>
    </source>
</evidence>
<feature type="domain" description="Periplasmic copper-binding protein NosD beta helix" evidence="2">
    <location>
        <begin position="196"/>
        <end position="315"/>
    </location>
</feature>